<dbReference type="InterPro" id="IPR027329">
    <property type="entry name" value="TPX2_C"/>
</dbReference>
<evidence type="ECO:0000256" key="1">
    <source>
        <dbReference type="ARBA" id="ARBA00004173"/>
    </source>
</evidence>
<keyword evidence="6" id="KW-0809">Transit peptide</keyword>
<accession>W6UBT5</accession>
<reference evidence="16 17" key="1">
    <citation type="journal article" date="2013" name="Nat. Genet.">
        <title>The genome of the hydatid tapeworm Echinococcus granulosus.</title>
        <authorList>
            <person name="Zheng H."/>
            <person name="Zhang W."/>
            <person name="Zhang L."/>
            <person name="Zhang Z."/>
            <person name="Li J."/>
            <person name="Lu G."/>
            <person name="Zhu Y."/>
            <person name="Wang Y."/>
            <person name="Huang Y."/>
            <person name="Liu J."/>
            <person name="Kang H."/>
            <person name="Chen J."/>
            <person name="Wang L."/>
            <person name="Chen A."/>
            <person name="Yu S."/>
            <person name="Gao Z."/>
            <person name="Jin L."/>
            <person name="Gu W."/>
            <person name="Wang Z."/>
            <person name="Zhao L."/>
            <person name="Shi B."/>
            <person name="Wen H."/>
            <person name="Lin R."/>
            <person name="Jones M.K."/>
            <person name="Brejova B."/>
            <person name="Vinar T."/>
            <person name="Zhao G."/>
            <person name="McManus D.P."/>
            <person name="Chen Z."/>
            <person name="Zhou Y."/>
            <person name="Wang S."/>
        </authorList>
    </citation>
    <scope>NUCLEOTIDE SEQUENCE [LARGE SCALE GENOMIC DNA]</scope>
</reference>
<feature type="region of interest" description="Disordered" evidence="14">
    <location>
        <begin position="59"/>
        <end position="92"/>
    </location>
</feature>
<comment type="subcellular location">
    <subcellularLocation>
        <location evidence="2">Cytoplasm</location>
        <location evidence="2">Cytoskeleton</location>
    </subcellularLocation>
    <subcellularLocation>
        <location evidence="1">Mitochondrion</location>
    </subcellularLocation>
</comment>
<name>W6UBT5_ECHGR</name>
<dbReference type="Pfam" id="PF10780">
    <property type="entry name" value="MRP_L53"/>
    <property type="match status" value="1"/>
</dbReference>
<keyword evidence="5" id="KW-0963">Cytoplasm</keyword>
<keyword evidence="9" id="KW-0206">Cytoskeleton</keyword>
<feature type="domain" description="TPX2 C-terminal" evidence="15">
    <location>
        <begin position="88"/>
        <end position="151"/>
    </location>
</feature>
<evidence type="ECO:0000256" key="13">
    <source>
        <dbReference type="SAM" id="Coils"/>
    </source>
</evidence>
<evidence type="ECO:0000256" key="2">
    <source>
        <dbReference type="ARBA" id="ARBA00004245"/>
    </source>
</evidence>
<dbReference type="PANTHER" id="PTHR33618">
    <property type="entry name" value="39S RIBOSOMAL PROTEIN L53, MITOCHONDRIAL"/>
    <property type="match status" value="1"/>
</dbReference>
<evidence type="ECO:0000256" key="14">
    <source>
        <dbReference type="SAM" id="MobiDB-lite"/>
    </source>
</evidence>
<dbReference type="KEGG" id="egl:EGR_07122"/>
<dbReference type="AlphaFoldDB" id="W6UBT5"/>
<keyword evidence="10" id="KW-0687">Ribonucleoprotein</keyword>
<dbReference type="GO" id="GO:0005762">
    <property type="term" value="C:mitochondrial large ribosomal subunit"/>
    <property type="evidence" value="ECO:0007669"/>
    <property type="project" value="TreeGrafter"/>
</dbReference>
<keyword evidence="13" id="KW-0175">Coiled coil</keyword>
<evidence type="ECO:0000256" key="7">
    <source>
        <dbReference type="ARBA" id="ARBA00022980"/>
    </source>
</evidence>
<evidence type="ECO:0000256" key="9">
    <source>
        <dbReference type="ARBA" id="ARBA00023212"/>
    </source>
</evidence>
<protein>
    <recommendedName>
        <fullName evidence="11">Large ribosomal subunit protein mL53</fullName>
    </recommendedName>
    <alternativeName>
        <fullName evidence="12">39S ribosomal protein L53, mitochondrial</fullName>
    </alternativeName>
</protein>
<dbReference type="InterPro" id="IPR052473">
    <property type="entry name" value="mtLSU_mL53"/>
</dbReference>
<feature type="compositionally biased region" description="Pro residues" evidence="14">
    <location>
        <begin position="64"/>
        <end position="76"/>
    </location>
</feature>
<dbReference type="RefSeq" id="XP_024349212.1">
    <property type="nucleotide sequence ID" value="XM_024496371.1"/>
</dbReference>
<evidence type="ECO:0000313" key="17">
    <source>
        <dbReference type="Proteomes" id="UP000019149"/>
    </source>
</evidence>
<dbReference type="GeneID" id="36342837"/>
<evidence type="ECO:0000256" key="10">
    <source>
        <dbReference type="ARBA" id="ARBA00023274"/>
    </source>
</evidence>
<evidence type="ECO:0000256" key="11">
    <source>
        <dbReference type="ARBA" id="ARBA00035180"/>
    </source>
</evidence>
<dbReference type="InterPro" id="IPR019716">
    <property type="entry name" value="Ribosomal_mL53"/>
</dbReference>
<comment type="caution">
    <text evidence="16">The sequence shown here is derived from an EMBL/GenBank/DDBJ whole genome shotgun (WGS) entry which is preliminary data.</text>
</comment>
<sequence length="299" mass="34174">MNSHHSVCQLHVKKTCDFTVVYVSVALINFVSKDVNLYQSRLQRESAAFEESRRLANSFRAQPMPLPSAPVLPEPRPSTLTSPHSPLLKTRHRAARRASFDAHVEARRASAQRQLEAIEKEKAKEEAKRLVEERKARVVRAAPVRKYRLVTPSAVPRPLVCIYARAKDVMVGIQKARKLLPIIKYFRSPLALNDLTINRSLLEQINLKPVKSIEFSFSPFFSHTYSIRLRQVCALLYRPRWRSSNDNCTLKVNVLSDKSQPQIQVTFSNGSVLVIKTANLTDREVLEFIMIECSRNLQT</sequence>
<dbReference type="OrthoDB" id="6618793at2759"/>
<dbReference type="PANTHER" id="PTHR33618:SF1">
    <property type="entry name" value="LARGE RIBOSOMAL SUBUNIT PROTEIN ML53"/>
    <property type="match status" value="1"/>
</dbReference>
<evidence type="ECO:0000256" key="4">
    <source>
        <dbReference type="ARBA" id="ARBA00005885"/>
    </source>
</evidence>
<dbReference type="CTD" id="36342837"/>
<dbReference type="GO" id="GO:0005856">
    <property type="term" value="C:cytoskeleton"/>
    <property type="evidence" value="ECO:0007669"/>
    <property type="project" value="UniProtKB-SubCell"/>
</dbReference>
<keyword evidence="8" id="KW-0496">Mitochondrion</keyword>
<keyword evidence="17" id="KW-1185">Reference proteome</keyword>
<evidence type="ECO:0000256" key="6">
    <source>
        <dbReference type="ARBA" id="ARBA00022946"/>
    </source>
</evidence>
<evidence type="ECO:0000256" key="12">
    <source>
        <dbReference type="ARBA" id="ARBA00042721"/>
    </source>
</evidence>
<evidence type="ECO:0000256" key="5">
    <source>
        <dbReference type="ARBA" id="ARBA00022490"/>
    </source>
</evidence>
<dbReference type="Gene3D" id="3.40.30.10">
    <property type="entry name" value="Glutaredoxin"/>
    <property type="match status" value="1"/>
</dbReference>
<dbReference type="EMBL" id="APAU02000070">
    <property type="protein sequence ID" value="EUB58016.1"/>
    <property type="molecule type" value="Genomic_DNA"/>
</dbReference>
<comment type="similarity">
    <text evidence="4">Belongs to the TPX2 family.</text>
</comment>
<evidence type="ECO:0000256" key="8">
    <source>
        <dbReference type="ARBA" id="ARBA00023128"/>
    </source>
</evidence>
<dbReference type="STRING" id="6210.W6UBT5"/>
<keyword evidence="7 16" id="KW-0689">Ribosomal protein</keyword>
<evidence type="ECO:0000313" key="16">
    <source>
        <dbReference type="EMBL" id="EUB58016.1"/>
    </source>
</evidence>
<proteinExistence type="inferred from homology"/>
<gene>
    <name evidence="16" type="ORF">EGR_07122</name>
</gene>
<evidence type="ECO:0000259" key="15">
    <source>
        <dbReference type="Pfam" id="PF06886"/>
    </source>
</evidence>
<organism evidence="16 17">
    <name type="scientific">Echinococcus granulosus</name>
    <name type="common">Hydatid tapeworm</name>
    <dbReference type="NCBI Taxonomy" id="6210"/>
    <lineage>
        <taxon>Eukaryota</taxon>
        <taxon>Metazoa</taxon>
        <taxon>Spiralia</taxon>
        <taxon>Lophotrochozoa</taxon>
        <taxon>Platyhelminthes</taxon>
        <taxon>Cestoda</taxon>
        <taxon>Eucestoda</taxon>
        <taxon>Cyclophyllidea</taxon>
        <taxon>Taeniidae</taxon>
        <taxon>Echinococcus</taxon>
        <taxon>Echinococcus granulosus group</taxon>
    </lineage>
</organism>
<evidence type="ECO:0000256" key="3">
    <source>
        <dbReference type="ARBA" id="ARBA00005557"/>
    </source>
</evidence>
<dbReference type="Proteomes" id="UP000019149">
    <property type="component" value="Unassembled WGS sequence"/>
</dbReference>
<dbReference type="Pfam" id="PF06886">
    <property type="entry name" value="TPX2"/>
    <property type="match status" value="1"/>
</dbReference>
<feature type="coiled-coil region" evidence="13">
    <location>
        <begin position="101"/>
        <end position="135"/>
    </location>
</feature>
<comment type="similarity">
    <text evidence="3">Belongs to the mitochondrion-specific ribosomal protein mL53 family.</text>
</comment>